<sequence length="109" mass="11998">MIGAASTTPIVSANASELYLTKEESKEIALQTIPGIVDEVELENEDGYLVYEVEVQGEDGIDYEVTIDAETAEIVAVELDYDDDDFYEDDNDDDDVSDDDSDDDDGDDD</sequence>
<proteinExistence type="predicted"/>
<feature type="domain" description="PepSY" evidence="2">
    <location>
        <begin position="20"/>
        <end position="78"/>
    </location>
</feature>
<accession>A0A0M2SVD3</accession>
<dbReference type="Gene3D" id="3.10.450.40">
    <property type="match status" value="1"/>
</dbReference>
<comment type="caution">
    <text evidence="3">The sequence shown here is derived from an EMBL/GenBank/DDBJ whole genome shotgun (WGS) entry which is preliminary data.</text>
</comment>
<reference evidence="3 4" key="1">
    <citation type="submission" date="2015-04" db="EMBL/GenBank/DDBJ databases">
        <title>Taxonomic description and genome sequence of Bacillus campisalis sp. nov., a novel member of the genus Bacillus isolated from solar saltern.</title>
        <authorList>
            <person name="Mathan Kumar R."/>
            <person name="Kaur G."/>
            <person name="Kumar A."/>
            <person name="Singh N.K."/>
            <person name="Kaur N."/>
            <person name="Kumar N."/>
            <person name="Mayilraj S."/>
        </authorList>
    </citation>
    <scope>NUCLEOTIDE SEQUENCE [LARGE SCALE GENOMIC DNA]</scope>
    <source>
        <strain evidence="3 4">SA2-6</strain>
    </source>
</reference>
<evidence type="ECO:0000256" key="1">
    <source>
        <dbReference type="SAM" id="MobiDB-lite"/>
    </source>
</evidence>
<evidence type="ECO:0000313" key="3">
    <source>
        <dbReference type="EMBL" id="KKK36917.1"/>
    </source>
</evidence>
<evidence type="ECO:0000259" key="2">
    <source>
        <dbReference type="Pfam" id="PF03413"/>
    </source>
</evidence>
<gene>
    <name evidence="3" type="ORF">WQ57_16695</name>
</gene>
<dbReference type="AlphaFoldDB" id="A0A0M2SVD3"/>
<feature type="region of interest" description="Disordered" evidence="1">
    <location>
        <begin position="80"/>
        <end position="109"/>
    </location>
</feature>
<dbReference type="Proteomes" id="UP000034166">
    <property type="component" value="Unassembled WGS sequence"/>
</dbReference>
<dbReference type="EMBL" id="LAYY01000020">
    <property type="protein sequence ID" value="KKK36917.1"/>
    <property type="molecule type" value="Genomic_DNA"/>
</dbReference>
<protein>
    <recommendedName>
        <fullName evidence="2">PepSY domain-containing protein</fullName>
    </recommendedName>
</protein>
<dbReference type="Pfam" id="PF03413">
    <property type="entry name" value="PepSY"/>
    <property type="match status" value="1"/>
</dbReference>
<evidence type="ECO:0000313" key="4">
    <source>
        <dbReference type="Proteomes" id="UP000034166"/>
    </source>
</evidence>
<organism evidence="3 4">
    <name type="scientific">Mesobacillus campisalis</name>
    <dbReference type="NCBI Taxonomy" id="1408103"/>
    <lineage>
        <taxon>Bacteria</taxon>
        <taxon>Bacillati</taxon>
        <taxon>Bacillota</taxon>
        <taxon>Bacilli</taxon>
        <taxon>Bacillales</taxon>
        <taxon>Bacillaceae</taxon>
        <taxon>Mesobacillus</taxon>
    </lineage>
</organism>
<keyword evidence="4" id="KW-1185">Reference proteome</keyword>
<name>A0A0M2SVD3_9BACI</name>
<dbReference type="PATRIC" id="fig|1408103.3.peg.3715"/>
<dbReference type="InterPro" id="IPR025711">
    <property type="entry name" value="PepSY"/>
</dbReference>